<feature type="chain" id="PRO_5017541083" evidence="1">
    <location>
        <begin position="20"/>
        <end position="236"/>
    </location>
</feature>
<evidence type="ECO:0000313" key="3">
    <source>
        <dbReference type="Proteomes" id="UP000263268"/>
    </source>
</evidence>
<sequence>MKLFLFYMFSAFLLTPCFSQNMRSSLSSSSAKFQTSRTVTTADMFPDEAFQKRLYNKEDGSRYLYDTWDRTSKIIFSNGKELKLKNINFNLKENRFETETLGDTLFIFNNEKVKMVYTSTETFIKMYNPKTREAGFFEPILELNKVSLFKVPELHIVKGVLNPLTQETTPDVLTRISTYFYSKNDSNLEELKLKKKHILKTFSDKKNEISTFVKDNKLDYESEEDLIKIFTYYDSL</sequence>
<dbReference type="AlphaFoldDB" id="A0A3D6BPY3"/>
<gene>
    <name evidence="2" type="ORF">DHV22_06725</name>
</gene>
<organism evidence="2 3">
    <name type="scientific">Xanthomarina gelatinilytica</name>
    <dbReference type="NCBI Taxonomy" id="1137281"/>
    <lineage>
        <taxon>Bacteria</taxon>
        <taxon>Pseudomonadati</taxon>
        <taxon>Bacteroidota</taxon>
        <taxon>Flavobacteriia</taxon>
        <taxon>Flavobacteriales</taxon>
        <taxon>Flavobacteriaceae</taxon>
        <taxon>Xanthomarina</taxon>
    </lineage>
</organism>
<proteinExistence type="predicted"/>
<keyword evidence="1" id="KW-0732">Signal</keyword>
<evidence type="ECO:0000256" key="1">
    <source>
        <dbReference type="SAM" id="SignalP"/>
    </source>
</evidence>
<dbReference type="Proteomes" id="UP000263268">
    <property type="component" value="Unassembled WGS sequence"/>
</dbReference>
<dbReference type="EMBL" id="DPRK01000112">
    <property type="protein sequence ID" value="HCY81301.1"/>
    <property type="molecule type" value="Genomic_DNA"/>
</dbReference>
<accession>A0A3D6BPY3</accession>
<evidence type="ECO:0000313" key="2">
    <source>
        <dbReference type="EMBL" id="HCY81301.1"/>
    </source>
</evidence>
<feature type="signal peptide" evidence="1">
    <location>
        <begin position="1"/>
        <end position="19"/>
    </location>
</feature>
<comment type="caution">
    <text evidence="2">The sequence shown here is derived from an EMBL/GenBank/DDBJ whole genome shotgun (WGS) entry which is preliminary data.</text>
</comment>
<reference evidence="2 3" key="1">
    <citation type="journal article" date="2018" name="Nat. Biotechnol.">
        <title>A standardized bacterial taxonomy based on genome phylogeny substantially revises the tree of life.</title>
        <authorList>
            <person name="Parks D.H."/>
            <person name="Chuvochina M."/>
            <person name="Waite D.W."/>
            <person name="Rinke C."/>
            <person name="Skarshewski A."/>
            <person name="Chaumeil P.A."/>
            <person name="Hugenholtz P."/>
        </authorList>
    </citation>
    <scope>NUCLEOTIDE SEQUENCE [LARGE SCALE GENOMIC DNA]</scope>
    <source>
        <strain evidence="2">UBA10227</strain>
    </source>
</reference>
<protein>
    <submittedName>
        <fullName evidence="2">Uncharacterized protein</fullName>
    </submittedName>
</protein>
<name>A0A3D6BPY3_9FLAO</name>